<evidence type="ECO:0000256" key="3">
    <source>
        <dbReference type="ARBA" id="ARBA00022737"/>
    </source>
</evidence>
<comment type="similarity">
    <text evidence="1">Belongs to the transferase hexapeptide repeat family.</text>
</comment>
<evidence type="ECO:0000313" key="6">
    <source>
        <dbReference type="Proteomes" id="UP000437748"/>
    </source>
</evidence>
<evidence type="ECO:0000256" key="2">
    <source>
        <dbReference type="ARBA" id="ARBA00022679"/>
    </source>
</evidence>
<dbReference type="AlphaFoldDB" id="A0A6N6VR99"/>
<reference evidence="5 6" key="1">
    <citation type="submission" date="2019-10" db="EMBL/GenBank/DDBJ databases">
        <title>New species of Slilvanegrellaceae.</title>
        <authorList>
            <person name="Pitt A."/>
            <person name="Hahn M.W."/>
        </authorList>
    </citation>
    <scope>NUCLEOTIDE SEQUENCE [LARGE SCALE GENOMIC DNA]</scope>
    <source>
        <strain evidence="5 6">SP-Ram-0.45-NSY-1</strain>
    </source>
</reference>
<dbReference type="CDD" id="cd04647">
    <property type="entry name" value="LbH_MAT_like"/>
    <property type="match status" value="1"/>
</dbReference>
<dbReference type="Gene3D" id="2.160.10.10">
    <property type="entry name" value="Hexapeptide repeat proteins"/>
    <property type="match status" value="2"/>
</dbReference>
<dbReference type="InterPro" id="IPR018357">
    <property type="entry name" value="Hexapep_transf_CS"/>
</dbReference>
<evidence type="ECO:0000256" key="4">
    <source>
        <dbReference type="ARBA" id="ARBA00023315"/>
    </source>
</evidence>
<dbReference type="RefSeq" id="WP_153421570.1">
    <property type="nucleotide sequence ID" value="NZ_WFLM01000005.1"/>
</dbReference>
<evidence type="ECO:0000256" key="1">
    <source>
        <dbReference type="ARBA" id="ARBA00007274"/>
    </source>
</evidence>
<dbReference type="Proteomes" id="UP000437748">
    <property type="component" value="Unassembled WGS sequence"/>
</dbReference>
<dbReference type="SUPFAM" id="SSF51161">
    <property type="entry name" value="Trimeric LpxA-like enzymes"/>
    <property type="match status" value="1"/>
</dbReference>
<gene>
    <name evidence="5" type="ORF">GCL60_14020</name>
</gene>
<keyword evidence="2 5" id="KW-0808">Transferase</keyword>
<dbReference type="InterPro" id="IPR011004">
    <property type="entry name" value="Trimer_LpxA-like_sf"/>
</dbReference>
<keyword evidence="4 5" id="KW-0012">Acyltransferase</keyword>
<keyword evidence="3" id="KW-0677">Repeat</keyword>
<dbReference type="GO" id="GO:0005829">
    <property type="term" value="C:cytosol"/>
    <property type="evidence" value="ECO:0007669"/>
    <property type="project" value="TreeGrafter"/>
</dbReference>
<dbReference type="InterPro" id="IPR001451">
    <property type="entry name" value="Hexapep"/>
</dbReference>
<dbReference type="EMBL" id="WFLM01000005">
    <property type="protein sequence ID" value="KAB8037152.1"/>
    <property type="molecule type" value="Genomic_DNA"/>
</dbReference>
<dbReference type="InterPro" id="IPR051159">
    <property type="entry name" value="Hexapeptide_acetyltransf"/>
</dbReference>
<proteinExistence type="inferred from homology"/>
<name>A0A6N6VR99_9BACT</name>
<dbReference type="PROSITE" id="PS00101">
    <property type="entry name" value="HEXAPEP_TRANSFERASES"/>
    <property type="match status" value="1"/>
</dbReference>
<organism evidence="5 6">
    <name type="scientific">Silvanigrella paludirubra</name>
    <dbReference type="NCBI Taxonomy" id="2499159"/>
    <lineage>
        <taxon>Bacteria</taxon>
        <taxon>Pseudomonadati</taxon>
        <taxon>Bdellovibrionota</taxon>
        <taxon>Oligoflexia</taxon>
        <taxon>Silvanigrellales</taxon>
        <taxon>Silvanigrellaceae</taxon>
        <taxon>Silvanigrella</taxon>
    </lineage>
</organism>
<evidence type="ECO:0000313" key="5">
    <source>
        <dbReference type="EMBL" id="KAB8037152.1"/>
    </source>
</evidence>
<keyword evidence="6" id="KW-1185">Reference proteome</keyword>
<dbReference type="Pfam" id="PF00132">
    <property type="entry name" value="Hexapep"/>
    <property type="match status" value="1"/>
</dbReference>
<dbReference type="PANTHER" id="PTHR23416:SF23">
    <property type="entry name" value="ACETYLTRANSFERASE C18B11.09C-RELATED"/>
    <property type="match status" value="1"/>
</dbReference>
<dbReference type="OrthoDB" id="9815592at2"/>
<accession>A0A6N6VR99</accession>
<sequence length="188" mass="20386">MPWLYYSLKPKHLIWAKAWQDEIQSALQELETVKIGSNCFISPNANIFAEPGRDIIIGNNVTIASDVFLHGPITIADGVSINAGVSIDGGVKGVSISSHSRIASGTKIYAFNHGMNPNRNIKDQPVTSHGIEIGEDVWIGANVCIADNVKIGNHSVIGMGSVVTKNIMEWTICAGNPIKVIRNRKEKK</sequence>
<dbReference type="PANTHER" id="PTHR23416">
    <property type="entry name" value="SIALIC ACID SYNTHASE-RELATED"/>
    <property type="match status" value="1"/>
</dbReference>
<comment type="caution">
    <text evidence="5">The sequence shown here is derived from an EMBL/GenBank/DDBJ whole genome shotgun (WGS) entry which is preliminary data.</text>
</comment>
<protein>
    <submittedName>
        <fullName evidence="5">Acyltransferase</fullName>
    </submittedName>
</protein>
<dbReference type="GO" id="GO:0008374">
    <property type="term" value="F:O-acyltransferase activity"/>
    <property type="evidence" value="ECO:0007669"/>
    <property type="project" value="TreeGrafter"/>
</dbReference>